<dbReference type="VEuPathDB" id="FungiDB:AN10014"/>
<dbReference type="EMBL" id="BN001308">
    <property type="protein sequence ID" value="CBF90288.1"/>
    <property type="molecule type" value="Genomic_DNA"/>
</dbReference>
<dbReference type="GeneID" id="74896153"/>
<dbReference type="HOGENOM" id="CLU_2622025_0_0_1"/>
<dbReference type="RefSeq" id="XP_050469349.1">
    <property type="nucleotide sequence ID" value="XM_050611085.1"/>
</dbReference>
<dbReference type="InParanoid" id="C8VR23"/>
<keyword evidence="2" id="KW-1185">Reference proteome</keyword>
<dbReference type="Proteomes" id="UP000000560">
    <property type="component" value="Chromosome VIII"/>
</dbReference>
<name>C8VR23_EMENI</name>
<protein>
    <submittedName>
        <fullName evidence="1">Uncharacterized protein</fullName>
    </submittedName>
</protein>
<evidence type="ECO:0000313" key="2">
    <source>
        <dbReference type="Proteomes" id="UP000000560"/>
    </source>
</evidence>
<sequence>MSLTPGMTNQSMFHDTFSKLLASRKTGRPGTANSILCRSDTWLTLEIRNVVERSTRQSTRGVSGVVSQATDVIKSSMI</sequence>
<dbReference type="AlphaFoldDB" id="C8VR23"/>
<reference evidence="2" key="1">
    <citation type="journal article" date="2005" name="Nature">
        <title>Sequencing of Aspergillus nidulans and comparative analysis with A. fumigatus and A. oryzae.</title>
        <authorList>
            <person name="Galagan J.E."/>
            <person name="Calvo S.E."/>
            <person name="Cuomo C."/>
            <person name="Ma L.J."/>
            <person name="Wortman J.R."/>
            <person name="Batzoglou S."/>
            <person name="Lee S.I."/>
            <person name="Basturkmen M."/>
            <person name="Spevak C.C."/>
            <person name="Clutterbuck J."/>
            <person name="Kapitonov V."/>
            <person name="Jurka J."/>
            <person name="Scazzocchio C."/>
            <person name="Farman M."/>
            <person name="Butler J."/>
            <person name="Purcell S."/>
            <person name="Harris S."/>
            <person name="Braus G.H."/>
            <person name="Draht O."/>
            <person name="Busch S."/>
            <person name="D'Enfert C."/>
            <person name="Bouchier C."/>
            <person name="Goldman G.H."/>
            <person name="Bell-Pedersen D."/>
            <person name="Griffiths-Jones S."/>
            <person name="Doonan J.H."/>
            <person name="Yu J."/>
            <person name="Vienken K."/>
            <person name="Pain A."/>
            <person name="Freitag M."/>
            <person name="Selker E.U."/>
            <person name="Archer D.B."/>
            <person name="Penalva M.A."/>
            <person name="Oakley B.R."/>
            <person name="Momany M."/>
            <person name="Tanaka T."/>
            <person name="Kumagai T."/>
            <person name="Asai K."/>
            <person name="Machida M."/>
            <person name="Nierman W.C."/>
            <person name="Denning D.W."/>
            <person name="Caddick M."/>
            <person name="Hynes M."/>
            <person name="Paoletti M."/>
            <person name="Fischer R."/>
            <person name="Miller B."/>
            <person name="Dyer P."/>
            <person name="Sachs M.S."/>
            <person name="Osmani S.A."/>
            <person name="Birren B.W."/>
        </authorList>
    </citation>
    <scope>NUCLEOTIDE SEQUENCE [LARGE SCALE GENOMIC DNA]</scope>
    <source>
        <strain evidence="2">FGSC A4 / ATCC 38163 / CBS 112.46 / NRRL 194 / M139</strain>
    </source>
</reference>
<proteinExistence type="predicted"/>
<reference evidence="2" key="2">
    <citation type="journal article" date="2009" name="Fungal Genet. Biol.">
        <title>The 2008 update of the Aspergillus nidulans genome annotation: a community effort.</title>
        <authorList>
            <person name="Wortman J.R."/>
            <person name="Gilsenan J.M."/>
            <person name="Joardar V."/>
            <person name="Deegan J."/>
            <person name="Clutterbuck J."/>
            <person name="Andersen M.R."/>
            <person name="Archer D."/>
            <person name="Bencina M."/>
            <person name="Braus G."/>
            <person name="Coutinho P."/>
            <person name="von Dohren H."/>
            <person name="Doonan J."/>
            <person name="Driessen A.J."/>
            <person name="Durek P."/>
            <person name="Espeso E."/>
            <person name="Fekete E."/>
            <person name="Flipphi M."/>
            <person name="Estrada C.G."/>
            <person name="Geysens S."/>
            <person name="Goldman G."/>
            <person name="de Groot P.W."/>
            <person name="Hansen K."/>
            <person name="Harris S.D."/>
            <person name="Heinekamp T."/>
            <person name="Helmstaedt K."/>
            <person name="Henrissat B."/>
            <person name="Hofmann G."/>
            <person name="Homan T."/>
            <person name="Horio T."/>
            <person name="Horiuchi H."/>
            <person name="James S."/>
            <person name="Jones M."/>
            <person name="Karaffa L."/>
            <person name="Karanyi Z."/>
            <person name="Kato M."/>
            <person name="Keller N."/>
            <person name="Kelly D.E."/>
            <person name="Kiel J.A."/>
            <person name="Kim J.M."/>
            <person name="van der Klei I.J."/>
            <person name="Klis F.M."/>
            <person name="Kovalchuk A."/>
            <person name="Krasevec N."/>
            <person name="Kubicek C.P."/>
            <person name="Liu B."/>
            <person name="Maccabe A."/>
            <person name="Meyer V."/>
            <person name="Mirabito P."/>
            <person name="Miskei M."/>
            <person name="Mos M."/>
            <person name="Mullins J."/>
            <person name="Nelson D.R."/>
            <person name="Nielsen J."/>
            <person name="Oakley B.R."/>
            <person name="Osmani S.A."/>
            <person name="Pakula T."/>
            <person name="Paszewski A."/>
            <person name="Paulsen I."/>
            <person name="Pilsyk S."/>
            <person name="Pocsi I."/>
            <person name="Punt P.J."/>
            <person name="Ram A.F."/>
            <person name="Ren Q."/>
            <person name="Robellet X."/>
            <person name="Robson G."/>
            <person name="Seiboth B."/>
            <person name="van Solingen P."/>
            <person name="Specht T."/>
            <person name="Sun J."/>
            <person name="Taheri-Talesh N."/>
            <person name="Takeshita N."/>
            <person name="Ussery D."/>
            <person name="vanKuyk P.A."/>
            <person name="Visser H."/>
            <person name="van de Vondervoort P.J."/>
            <person name="de Vries R.P."/>
            <person name="Walton J."/>
            <person name="Xiang X."/>
            <person name="Xiong Y."/>
            <person name="Zeng A.P."/>
            <person name="Brandt B.W."/>
            <person name="Cornell M.J."/>
            <person name="van den Hondel C.A."/>
            <person name="Visser J."/>
            <person name="Oliver S.G."/>
            <person name="Turner G."/>
        </authorList>
    </citation>
    <scope>GENOME REANNOTATION</scope>
    <source>
        <strain evidence="2">FGSC A4 / ATCC 38163 / CBS 112.46 / NRRL 194 / M139</strain>
    </source>
</reference>
<evidence type="ECO:0000313" key="1">
    <source>
        <dbReference type="EMBL" id="CBF90288.1"/>
    </source>
</evidence>
<gene>
    <name evidence="1" type="ORF">ANIA_10014</name>
</gene>
<dbReference type="KEGG" id="ani:ANIA_10014"/>
<accession>C8VR23</accession>
<organism evidence="1 2">
    <name type="scientific">Emericella nidulans (strain FGSC A4 / ATCC 38163 / CBS 112.46 / NRRL 194 / M139)</name>
    <name type="common">Aspergillus nidulans</name>
    <dbReference type="NCBI Taxonomy" id="227321"/>
    <lineage>
        <taxon>Eukaryota</taxon>
        <taxon>Fungi</taxon>
        <taxon>Dikarya</taxon>
        <taxon>Ascomycota</taxon>
        <taxon>Pezizomycotina</taxon>
        <taxon>Eurotiomycetes</taxon>
        <taxon>Eurotiomycetidae</taxon>
        <taxon>Eurotiales</taxon>
        <taxon>Aspergillaceae</taxon>
        <taxon>Aspergillus</taxon>
        <taxon>Aspergillus subgen. Nidulantes</taxon>
    </lineage>
</organism>